<evidence type="ECO:0000313" key="10">
    <source>
        <dbReference type="Proteomes" id="UP000396862"/>
    </source>
</evidence>
<dbReference type="InterPro" id="IPR045275">
    <property type="entry name" value="MscS_archaea/bacteria_type"/>
</dbReference>
<evidence type="ECO:0000256" key="4">
    <source>
        <dbReference type="ARBA" id="ARBA00022989"/>
    </source>
</evidence>
<feature type="transmembrane region" description="Helical" evidence="7">
    <location>
        <begin position="12"/>
        <end position="32"/>
    </location>
</feature>
<evidence type="ECO:0000256" key="1">
    <source>
        <dbReference type="ARBA" id="ARBA00004651"/>
    </source>
</evidence>
<keyword evidence="2" id="KW-1003">Cell membrane</keyword>
<dbReference type="PANTHER" id="PTHR30221">
    <property type="entry name" value="SMALL-CONDUCTANCE MECHANOSENSITIVE CHANNEL"/>
    <property type="match status" value="1"/>
</dbReference>
<dbReference type="SUPFAM" id="SSF50182">
    <property type="entry name" value="Sm-like ribonucleoproteins"/>
    <property type="match status" value="1"/>
</dbReference>
<feature type="coiled-coil region" evidence="6">
    <location>
        <begin position="291"/>
        <end position="348"/>
    </location>
</feature>
<feature type="transmembrane region" description="Helical" evidence="7">
    <location>
        <begin position="77"/>
        <end position="102"/>
    </location>
</feature>
<comment type="subcellular location">
    <subcellularLocation>
        <location evidence="1">Cell membrane</location>
        <topology evidence="1">Multi-pass membrane protein</topology>
    </subcellularLocation>
</comment>
<evidence type="ECO:0000256" key="7">
    <source>
        <dbReference type="SAM" id="Phobius"/>
    </source>
</evidence>
<dbReference type="SUPFAM" id="SSF82689">
    <property type="entry name" value="Mechanosensitive channel protein MscS (YggB), C-terminal domain"/>
    <property type="match status" value="1"/>
</dbReference>
<dbReference type="InterPro" id="IPR006685">
    <property type="entry name" value="MscS_channel_2nd"/>
</dbReference>
<dbReference type="InterPro" id="IPR010920">
    <property type="entry name" value="LSM_dom_sf"/>
</dbReference>
<evidence type="ECO:0000256" key="2">
    <source>
        <dbReference type="ARBA" id="ARBA00022475"/>
    </source>
</evidence>
<evidence type="ECO:0000256" key="6">
    <source>
        <dbReference type="SAM" id="Coils"/>
    </source>
</evidence>
<comment type="caution">
    <text evidence="9">The sequence shown here is derived from an EMBL/GenBank/DDBJ whole genome shotgun (WGS) entry which is preliminary data.</text>
</comment>
<keyword evidence="10" id="KW-1185">Reference proteome</keyword>
<evidence type="ECO:0000259" key="8">
    <source>
        <dbReference type="Pfam" id="PF00924"/>
    </source>
</evidence>
<proteinExistence type="predicted"/>
<evidence type="ECO:0000256" key="5">
    <source>
        <dbReference type="ARBA" id="ARBA00023136"/>
    </source>
</evidence>
<dbReference type="InterPro" id="IPR011066">
    <property type="entry name" value="MscS_channel_C_sf"/>
</dbReference>
<dbReference type="PANTHER" id="PTHR30221:SF18">
    <property type="entry name" value="SLL0590 PROTEIN"/>
    <property type="match status" value="1"/>
</dbReference>
<gene>
    <name evidence="9" type="ORF">JCM18694_34410</name>
</gene>
<keyword evidence="6" id="KW-0175">Coiled coil</keyword>
<dbReference type="Proteomes" id="UP000396862">
    <property type="component" value="Unassembled WGS sequence"/>
</dbReference>
<evidence type="ECO:0000256" key="3">
    <source>
        <dbReference type="ARBA" id="ARBA00022692"/>
    </source>
</evidence>
<keyword evidence="5 7" id="KW-0472">Membrane</keyword>
<name>A0ABQ0ZP30_9BACT</name>
<dbReference type="InterPro" id="IPR023408">
    <property type="entry name" value="MscS_beta-dom_sf"/>
</dbReference>
<reference evidence="9 10" key="1">
    <citation type="submission" date="2019-10" db="EMBL/GenBank/DDBJ databases">
        <title>Prolixibacter strains distinguished by the presence of nitrate reductase genes were adept at nitrate-dependent anaerobic corrosion of metallic iron and carbon steel.</title>
        <authorList>
            <person name="Iino T."/>
            <person name="Shono N."/>
            <person name="Ito K."/>
            <person name="Nakamura R."/>
            <person name="Sueoka K."/>
            <person name="Harayama S."/>
            <person name="Ohkuma M."/>
        </authorList>
    </citation>
    <scope>NUCLEOTIDE SEQUENCE [LARGE SCALE GENOMIC DNA]</scope>
    <source>
        <strain evidence="9 10">MIC1-1</strain>
    </source>
</reference>
<dbReference type="Gene3D" id="2.30.30.60">
    <property type="match status" value="1"/>
</dbReference>
<feature type="transmembrane region" description="Helical" evidence="7">
    <location>
        <begin position="44"/>
        <end position="65"/>
    </location>
</feature>
<dbReference type="Gene3D" id="3.30.70.100">
    <property type="match status" value="1"/>
</dbReference>
<accession>A0ABQ0ZP30</accession>
<keyword evidence="4 7" id="KW-1133">Transmembrane helix</keyword>
<feature type="domain" description="Mechanosensitive ion channel MscS" evidence="8">
    <location>
        <begin position="94"/>
        <end position="155"/>
    </location>
</feature>
<dbReference type="Pfam" id="PF00924">
    <property type="entry name" value="MS_channel_2nd"/>
    <property type="match status" value="1"/>
</dbReference>
<dbReference type="EMBL" id="BLAU01000001">
    <property type="protein sequence ID" value="GET23195.1"/>
    <property type="molecule type" value="Genomic_DNA"/>
</dbReference>
<organism evidence="9 10">
    <name type="scientific">Prolixibacter denitrificans</name>
    <dbReference type="NCBI Taxonomy" id="1541063"/>
    <lineage>
        <taxon>Bacteria</taxon>
        <taxon>Pseudomonadati</taxon>
        <taxon>Bacteroidota</taxon>
        <taxon>Bacteroidia</taxon>
        <taxon>Marinilabiliales</taxon>
        <taxon>Prolixibacteraceae</taxon>
        <taxon>Prolixibacter</taxon>
    </lineage>
</organism>
<protein>
    <recommendedName>
        <fullName evidence="8">Mechanosensitive ion channel MscS domain-containing protein</fullName>
    </recommendedName>
</protein>
<evidence type="ECO:0000313" key="9">
    <source>
        <dbReference type="EMBL" id="GET23195.1"/>
    </source>
</evidence>
<sequence length="353" mass="39892">MEKMENIFESFIEPTVVLLILVVLLVFNSWIFKRMKSTASNGNITRGAISFFLVLIGLLVFILVLPIDKSLKGQILGFLGIIISAGIALSSTTVLGNLIAGIMNKSMNRFRNGDLIKIGDLQGRVIKKSVFHTEIQLEDSNFISIPNLYVASNPVKLIRKTNTVISASVSLGYDISRDNIEKALKEAAISAGLSDPYVYITSLGDFSVVYKIHGFLEDSSSYFSTSSLLNAHVMDRLHEEKIEIVSPTFMNQRRVDEKEFIPTQVIKKIEPVKEKSPEDLIFDEAIESGKIETKKDYIKEIEKKQEALKDKLKDLKDDKEIEKTKSLMKRNEDLKERLQNSIKEQIDKDNLEK</sequence>
<keyword evidence="3 7" id="KW-0812">Transmembrane</keyword>